<dbReference type="Gene3D" id="3.90.215.10">
    <property type="entry name" value="Gamma Fibrinogen, chain A, domain 1"/>
    <property type="match status" value="1"/>
</dbReference>
<dbReference type="GO" id="GO:0030674">
    <property type="term" value="F:protein-macromolecule adaptor activity"/>
    <property type="evidence" value="ECO:0007669"/>
    <property type="project" value="TreeGrafter"/>
</dbReference>
<dbReference type="Pfam" id="PF00147">
    <property type="entry name" value="Fibrinogen_C"/>
    <property type="match status" value="1"/>
</dbReference>
<reference evidence="7" key="2">
    <citation type="submission" date="2025-09" db="UniProtKB">
        <authorList>
            <consortium name="Ensembl"/>
        </authorList>
    </citation>
    <scope>IDENTIFICATION</scope>
</reference>
<keyword evidence="5" id="KW-0732">Signal</keyword>
<dbReference type="GO" id="GO:0070527">
    <property type="term" value="P:platelet aggregation"/>
    <property type="evidence" value="ECO:0007669"/>
    <property type="project" value="TreeGrafter"/>
</dbReference>
<dbReference type="SMART" id="SM00186">
    <property type="entry name" value="FBG"/>
    <property type="match status" value="1"/>
</dbReference>
<dbReference type="GO" id="GO:0034116">
    <property type="term" value="P:positive regulation of heterotypic cell-cell adhesion"/>
    <property type="evidence" value="ECO:0007669"/>
    <property type="project" value="TreeGrafter"/>
</dbReference>
<keyword evidence="2" id="KW-0964">Secreted</keyword>
<dbReference type="GeneTree" id="ENSGT00940000155091"/>
<protein>
    <recommendedName>
        <fullName evidence="6">Fibrinogen C-terminal domain-containing protein</fullName>
    </recommendedName>
</protein>
<dbReference type="OMA" id="PVWCEQQ"/>
<dbReference type="GO" id="GO:0005201">
    <property type="term" value="F:extracellular matrix structural constituent"/>
    <property type="evidence" value="ECO:0007669"/>
    <property type="project" value="TreeGrafter"/>
</dbReference>
<feature type="chain" id="PRO_5034165399" description="Fibrinogen C-terminal domain-containing protein" evidence="5">
    <location>
        <begin position="19"/>
        <end position="403"/>
    </location>
</feature>
<dbReference type="Proteomes" id="UP000694392">
    <property type="component" value="Unplaced"/>
</dbReference>
<dbReference type="InterPro" id="IPR002181">
    <property type="entry name" value="Fibrinogen_a/b/g_C_dom"/>
</dbReference>
<comment type="subcellular location">
    <subcellularLocation>
        <location evidence="1">Secreted</location>
    </subcellularLocation>
</comment>
<dbReference type="InterPro" id="IPR037579">
    <property type="entry name" value="FIB_ANG-like"/>
</dbReference>
<dbReference type="Ensembl" id="ENSSPUT00000014396.1">
    <property type="protein sequence ID" value="ENSSPUP00000013499.1"/>
    <property type="gene ID" value="ENSSPUG00000010382.1"/>
</dbReference>
<accession>A0A8D0GZK1</accession>
<keyword evidence="3" id="KW-1015">Disulfide bond</keyword>
<dbReference type="SUPFAM" id="SSF56496">
    <property type="entry name" value="Fibrinogen C-terminal domain-like"/>
    <property type="match status" value="1"/>
</dbReference>
<dbReference type="GO" id="GO:0072377">
    <property type="term" value="P:blood coagulation, common pathway"/>
    <property type="evidence" value="ECO:0007669"/>
    <property type="project" value="TreeGrafter"/>
</dbReference>
<evidence type="ECO:0000313" key="8">
    <source>
        <dbReference type="Proteomes" id="UP000694392"/>
    </source>
</evidence>
<feature type="domain" description="Fibrinogen C-terminal" evidence="6">
    <location>
        <begin position="248"/>
        <end position="398"/>
    </location>
</feature>
<sequence length="403" mass="44821">MSPQRLALLLILARLAVSGPEPPSGGKCTYTFIVPQQKFTGAVCWSSVRSSPEPPGPNRSEVQELRDQLRRQQAQMEELHQLVEVDGAVVSEVKALRKESRSVNARITQLYAQLLHEILQRRQRPVPTAHLEGRVANASAEALRVAIGYRQLESKYQALAALVNNQSILIGQLERECQQGMGSRGRQQVPTYHTVPTTTPGHPQAPLPASPVQALAGRGEGPVPHAPLVLLPPPAPCTHSPLPLPQLGFGNLDGEHWLGLETISLLARQGRYALRVLLEDWSGRWAQAEYESFTLEPESDFYRLQLGHYRGTAGDSLSWHSGRQFSTLDRDRDAYSGNCAHYQKGGWWYNMCAHSNLNGVWYKGGHYRSRYQDGVYWAEFRGGAYSLRTVAMMIRPNPPALAP</sequence>
<evidence type="ECO:0000256" key="5">
    <source>
        <dbReference type="SAM" id="SignalP"/>
    </source>
</evidence>
<dbReference type="PANTHER" id="PTHR47221">
    <property type="entry name" value="FIBRINOGEN ALPHA CHAIN"/>
    <property type="match status" value="1"/>
</dbReference>
<dbReference type="GO" id="GO:0005577">
    <property type="term" value="C:fibrinogen complex"/>
    <property type="evidence" value="ECO:0007669"/>
    <property type="project" value="TreeGrafter"/>
</dbReference>
<organism evidence="7 8">
    <name type="scientific">Sphenodon punctatus</name>
    <name type="common">Tuatara</name>
    <name type="synonym">Hatteria punctata</name>
    <dbReference type="NCBI Taxonomy" id="8508"/>
    <lineage>
        <taxon>Eukaryota</taxon>
        <taxon>Metazoa</taxon>
        <taxon>Chordata</taxon>
        <taxon>Craniata</taxon>
        <taxon>Vertebrata</taxon>
        <taxon>Euteleostomi</taxon>
        <taxon>Lepidosauria</taxon>
        <taxon>Sphenodontia</taxon>
        <taxon>Sphenodontidae</taxon>
        <taxon>Sphenodon</taxon>
    </lineage>
</organism>
<evidence type="ECO:0000256" key="3">
    <source>
        <dbReference type="ARBA" id="ARBA00023157"/>
    </source>
</evidence>
<dbReference type="PROSITE" id="PS00514">
    <property type="entry name" value="FIBRINOGEN_C_1"/>
    <property type="match status" value="1"/>
</dbReference>
<dbReference type="PROSITE" id="PS51406">
    <property type="entry name" value="FIBRINOGEN_C_2"/>
    <property type="match status" value="1"/>
</dbReference>
<dbReference type="InterPro" id="IPR014716">
    <property type="entry name" value="Fibrinogen_a/b/g_C_1"/>
</dbReference>
<evidence type="ECO:0000256" key="1">
    <source>
        <dbReference type="ARBA" id="ARBA00004613"/>
    </source>
</evidence>
<feature type="signal peptide" evidence="5">
    <location>
        <begin position="1"/>
        <end position="18"/>
    </location>
</feature>
<dbReference type="GO" id="GO:0042730">
    <property type="term" value="P:fibrinolysis"/>
    <property type="evidence" value="ECO:0007669"/>
    <property type="project" value="TreeGrafter"/>
</dbReference>
<dbReference type="InterPro" id="IPR036056">
    <property type="entry name" value="Fibrinogen-like_C"/>
</dbReference>
<evidence type="ECO:0000256" key="2">
    <source>
        <dbReference type="ARBA" id="ARBA00022525"/>
    </source>
</evidence>
<dbReference type="CDD" id="cd00087">
    <property type="entry name" value="FReD"/>
    <property type="match status" value="1"/>
</dbReference>
<dbReference type="InterPro" id="IPR020837">
    <property type="entry name" value="Fibrinogen_CS"/>
</dbReference>
<name>A0A8D0GZK1_SPHPU</name>
<keyword evidence="4" id="KW-0325">Glycoprotein</keyword>
<reference evidence="7" key="1">
    <citation type="submission" date="2025-08" db="UniProtKB">
        <authorList>
            <consortium name="Ensembl"/>
        </authorList>
    </citation>
    <scope>IDENTIFICATION</scope>
</reference>
<evidence type="ECO:0000259" key="6">
    <source>
        <dbReference type="PROSITE" id="PS51406"/>
    </source>
</evidence>
<evidence type="ECO:0000256" key="4">
    <source>
        <dbReference type="ARBA" id="ARBA00023180"/>
    </source>
</evidence>
<dbReference type="AlphaFoldDB" id="A0A8D0GZK1"/>
<evidence type="ECO:0000313" key="7">
    <source>
        <dbReference type="Ensembl" id="ENSSPUP00000013499.1"/>
    </source>
</evidence>
<keyword evidence="8" id="KW-1185">Reference proteome</keyword>
<proteinExistence type="predicted"/>
<dbReference type="PANTHER" id="PTHR47221:SF5">
    <property type="entry name" value="FIBRINOGEN C-TERMINAL DOMAIN-CONTAINING PROTEIN"/>
    <property type="match status" value="1"/>
</dbReference>